<evidence type="ECO:0000313" key="1">
    <source>
        <dbReference type="EMBL" id="MCX2978687.1"/>
    </source>
</evidence>
<evidence type="ECO:0008006" key="3">
    <source>
        <dbReference type="Google" id="ProtNLM"/>
    </source>
</evidence>
<comment type="caution">
    <text evidence="1">The sequence shown here is derived from an EMBL/GenBank/DDBJ whole genome shotgun (WGS) entry which is preliminary data.</text>
</comment>
<name>A0ABT3T8S3_9GAMM</name>
<accession>A0ABT3T8S3</accession>
<gene>
    <name evidence="1" type="ORF">EYC82_15075</name>
</gene>
<dbReference type="RefSeq" id="WP_279250382.1">
    <property type="nucleotide sequence ID" value="NZ_SHNO01000001.1"/>
</dbReference>
<proteinExistence type="predicted"/>
<protein>
    <recommendedName>
        <fullName evidence="3">Outer membrane lipoprotein-sorting protein</fullName>
    </recommendedName>
</protein>
<reference evidence="1" key="1">
    <citation type="submission" date="2019-02" db="EMBL/GenBank/DDBJ databases">
        <authorList>
            <person name="Li S.-H."/>
        </authorList>
    </citation>
    <scope>NUCLEOTIDE SEQUENCE</scope>
    <source>
        <strain evidence="1">IMCC11814</strain>
    </source>
</reference>
<organism evidence="1 2">
    <name type="scientific">Candidatus Marimicrobium litorale</name>
    <dbReference type="NCBI Taxonomy" id="2518991"/>
    <lineage>
        <taxon>Bacteria</taxon>
        <taxon>Pseudomonadati</taxon>
        <taxon>Pseudomonadota</taxon>
        <taxon>Gammaproteobacteria</taxon>
        <taxon>Cellvibrionales</taxon>
        <taxon>Halieaceae</taxon>
        <taxon>Marimicrobium</taxon>
    </lineage>
</organism>
<dbReference type="EMBL" id="SHNO01000001">
    <property type="protein sequence ID" value="MCX2978687.1"/>
    <property type="molecule type" value="Genomic_DNA"/>
</dbReference>
<sequence length="191" mass="20659">MAFALVGSLVAGNNVSAQSAENIVKDYRNDVNGDLDQPTRVRLEAQAGVDMGRMAGVWGTLGEKDVSDVFFLGKTPDFARMQFDLTALKGSGATAIVTAKNGKEIVRHQIAADVGETKTVWLRLKGKILVQVIPSEVSSSFSPSAQLTYALYFWYPGDTIDALSETEFDNVEDYEGSEKPRVLHAVKGVGK</sequence>
<evidence type="ECO:0000313" key="2">
    <source>
        <dbReference type="Proteomes" id="UP001143304"/>
    </source>
</evidence>
<dbReference type="Proteomes" id="UP001143304">
    <property type="component" value="Unassembled WGS sequence"/>
</dbReference>
<keyword evidence="2" id="KW-1185">Reference proteome</keyword>